<dbReference type="GO" id="GO:0030245">
    <property type="term" value="P:cellulose catabolic process"/>
    <property type="evidence" value="ECO:0007669"/>
    <property type="project" value="UniProtKB-KW"/>
</dbReference>
<dbReference type="InterPro" id="IPR018120">
    <property type="entry name" value="Glyco_hydro_1_AS"/>
</dbReference>
<evidence type="ECO:0000313" key="22">
    <source>
        <dbReference type="EMBL" id="NYG04052.1"/>
    </source>
</evidence>
<feature type="domain" description="Xylose isomerase-like TIM barrel" evidence="21">
    <location>
        <begin position="525"/>
        <end position="789"/>
    </location>
</feature>
<feature type="binding site" evidence="16">
    <location>
        <position position="168"/>
    </location>
    <ligand>
        <name>substrate</name>
    </ligand>
</feature>
<reference evidence="22 23" key="1">
    <citation type="submission" date="2020-07" db="EMBL/GenBank/DDBJ databases">
        <title>Sequencing the genomes of 1000 actinobacteria strains.</title>
        <authorList>
            <person name="Klenk H.-P."/>
        </authorList>
    </citation>
    <scope>NUCLEOTIDE SEQUENCE [LARGE SCALE GENOMIC DNA]</scope>
    <source>
        <strain evidence="22 23">DSM 44749</strain>
    </source>
</reference>
<comment type="subunit">
    <text evidence="13 19">Homotetramer.</text>
</comment>
<feature type="binding site" evidence="13">
    <location>
        <position position="662"/>
    </location>
    <ligand>
        <name>Mg(2+)</name>
        <dbReference type="ChEBI" id="CHEBI:18420"/>
        <label>1</label>
    </ligand>
</feature>
<evidence type="ECO:0000256" key="18">
    <source>
        <dbReference type="RuleBase" id="RU000609"/>
    </source>
</evidence>
<feature type="binding site" evidence="13">
    <location>
        <position position="726"/>
    </location>
    <ligand>
        <name>Mg(2+)</name>
        <dbReference type="ChEBI" id="CHEBI:18420"/>
        <label>1</label>
    </ligand>
</feature>
<feature type="binding site" evidence="13">
    <location>
        <position position="768"/>
    </location>
    <ligand>
        <name>Mg(2+)</name>
        <dbReference type="ChEBI" id="CHEBI:18420"/>
        <label>1</label>
    </ligand>
</feature>
<keyword evidence="7 20" id="KW-0378">Hydrolase</keyword>
<dbReference type="PANTHER" id="PTHR10353:SF36">
    <property type="entry name" value="LP05116P"/>
    <property type="match status" value="1"/>
</dbReference>
<comment type="similarity">
    <text evidence="13 18">Belongs to the xylose isomerase family.</text>
</comment>
<feature type="binding site" evidence="16">
    <location>
        <position position="299"/>
    </location>
    <ligand>
        <name>substrate</name>
    </ligand>
</feature>
<evidence type="ECO:0000313" key="23">
    <source>
        <dbReference type="Proteomes" id="UP000549695"/>
    </source>
</evidence>
<feature type="active site" evidence="13">
    <location>
        <position position="538"/>
    </location>
</feature>
<name>A0A852WFB0_PSEA5</name>
<evidence type="ECO:0000256" key="16">
    <source>
        <dbReference type="PIRSR" id="PIRSR617736-2"/>
    </source>
</evidence>
<dbReference type="FunFam" id="3.20.20.80:FF:000004">
    <property type="entry name" value="Beta-glucosidase 6-phospho-beta-glucosidase"/>
    <property type="match status" value="1"/>
</dbReference>
<dbReference type="GO" id="GO:0005829">
    <property type="term" value="C:cytosol"/>
    <property type="evidence" value="ECO:0007669"/>
    <property type="project" value="TreeGrafter"/>
</dbReference>
<dbReference type="GO" id="GO:0009045">
    <property type="term" value="F:xylose isomerase activity"/>
    <property type="evidence" value="ECO:0007669"/>
    <property type="project" value="UniProtKB-UniRule"/>
</dbReference>
<dbReference type="EC" id="5.3.1.5" evidence="13 14"/>
<feature type="binding site" evidence="13">
    <location>
        <position position="701"/>
    </location>
    <ligand>
        <name>Mg(2+)</name>
        <dbReference type="ChEBI" id="CHEBI:18420"/>
        <label>2</label>
    </ligand>
</feature>
<evidence type="ECO:0000256" key="1">
    <source>
        <dbReference type="ARBA" id="ARBA00004496"/>
    </source>
</evidence>
<feature type="binding site" evidence="16">
    <location>
        <position position="19"/>
    </location>
    <ligand>
        <name>substrate</name>
    </ligand>
</feature>
<evidence type="ECO:0000256" key="9">
    <source>
        <dbReference type="ARBA" id="ARBA00023235"/>
    </source>
</evidence>
<dbReference type="PROSITE" id="PS00572">
    <property type="entry name" value="GLYCOSYL_HYDROL_F1_1"/>
    <property type="match status" value="1"/>
</dbReference>
<dbReference type="Pfam" id="PF01261">
    <property type="entry name" value="AP_endonuc_2"/>
    <property type="match status" value="1"/>
</dbReference>
<comment type="caution">
    <text evidence="22">The sequence shown here is derived from an EMBL/GenBank/DDBJ whole genome shotgun (WGS) entry which is preliminary data.</text>
</comment>
<dbReference type="GO" id="GO:0000287">
    <property type="term" value="F:magnesium ion binding"/>
    <property type="evidence" value="ECO:0007669"/>
    <property type="project" value="UniProtKB-UniRule"/>
</dbReference>
<dbReference type="HAMAP" id="MF_00455">
    <property type="entry name" value="Xylose_isom_A"/>
    <property type="match status" value="1"/>
</dbReference>
<accession>A0A852WFB0</accession>
<keyword evidence="11 20" id="KW-0326">Glycosidase</keyword>
<keyword evidence="13" id="KW-0460">Magnesium</keyword>
<dbReference type="PANTHER" id="PTHR10353">
    <property type="entry name" value="GLYCOSYL HYDROLASE"/>
    <property type="match status" value="1"/>
</dbReference>
<dbReference type="InterPro" id="IPR036237">
    <property type="entry name" value="Xyl_isomerase-like_sf"/>
</dbReference>
<evidence type="ECO:0000256" key="12">
    <source>
        <dbReference type="ARBA" id="ARBA00023326"/>
    </source>
</evidence>
<comment type="similarity">
    <text evidence="2 20">Belongs to the glycosyl hydrolase 1 family.</text>
</comment>
<evidence type="ECO:0000256" key="19">
    <source>
        <dbReference type="RuleBase" id="RU000610"/>
    </source>
</evidence>
<keyword evidence="6 13" id="KW-0479">Metal-binding</keyword>
<dbReference type="GO" id="GO:0042732">
    <property type="term" value="P:D-xylose metabolic process"/>
    <property type="evidence" value="ECO:0007669"/>
    <property type="project" value="UniProtKB-UniRule"/>
</dbReference>
<dbReference type="NCBIfam" id="TIGR02631">
    <property type="entry name" value="xylA_Arthro"/>
    <property type="match status" value="1"/>
</dbReference>
<dbReference type="InterPro" id="IPR017736">
    <property type="entry name" value="Glyco_hydro_1_beta-glucosidase"/>
</dbReference>
<dbReference type="InterPro" id="IPR013453">
    <property type="entry name" value="XylA_actinobac"/>
</dbReference>
<keyword evidence="4 13" id="KW-0963">Cytoplasm</keyword>
<feature type="binding site" evidence="13">
    <location>
        <position position="698"/>
    </location>
    <ligand>
        <name>Mg(2+)</name>
        <dbReference type="ChEBI" id="CHEBI:18420"/>
        <label>2</label>
    </ligand>
</feature>
<dbReference type="Gene3D" id="3.20.20.150">
    <property type="entry name" value="Divalent-metal-dependent TIM barrel enzymes"/>
    <property type="match status" value="1"/>
</dbReference>
<dbReference type="PRINTS" id="PR00688">
    <property type="entry name" value="XYLOSISMRASE"/>
</dbReference>
<evidence type="ECO:0000259" key="21">
    <source>
        <dbReference type="Pfam" id="PF01261"/>
    </source>
</evidence>
<evidence type="ECO:0000256" key="13">
    <source>
        <dbReference type="HAMAP-Rule" id="MF_00455"/>
    </source>
</evidence>
<dbReference type="EMBL" id="JACCCZ010000001">
    <property type="protein sequence ID" value="NYG04052.1"/>
    <property type="molecule type" value="Genomic_DNA"/>
</dbReference>
<feature type="binding site" evidence="16">
    <location>
        <position position="421"/>
    </location>
    <ligand>
        <name>substrate</name>
    </ligand>
</feature>
<evidence type="ECO:0000256" key="7">
    <source>
        <dbReference type="ARBA" id="ARBA00022801"/>
    </source>
</evidence>
<dbReference type="GO" id="GO:0008422">
    <property type="term" value="F:beta-glucosidase activity"/>
    <property type="evidence" value="ECO:0007669"/>
    <property type="project" value="UniProtKB-EC"/>
</dbReference>
<dbReference type="InterPro" id="IPR001998">
    <property type="entry name" value="Xylose_isomerase"/>
</dbReference>
<dbReference type="InterPro" id="IPR013022">
    <property type="entry name" value="Xyl_isomerase-like_TIM-brl"/>
</dbReference>
<comment type="subcellular location">
    <subcellularLocation>
        <location evidence="1 13 19">Cytoplasm</location>
    </subcellularLocation>
</comment>
<comment type="catalytic activity">
    <reaction evidence="13 18">
        <text>alpha-D-xylose = alpha-D-xylulofuranose</text>
        <dbReference type="Rhea" id="RHEA:22816"/>
        <dbReference type="ChEBI" id="CHEBI:28518"/>
        <dbReference type="ChEBI" id="CHEBI:188998"/>
        <dbReference type="EC" id="5.3.1.5"/>
    </reaction>
</comment>
<feature type="binding site" evidence="13">
    <location>
        <position position="698"/>
    </location>
    <ligand>
        <name>Mg(2+)</name>
        <dbReference type="ChEBI" id="CHEBI:18420"/>
        <label>1</label>
    </ligand>
</feature>
<evidence type="ECO:0000256" key="5">
    <source>
        <dbReference type="ARBA" id="ARBA00022629"/>
    </source>
</evidence>
<feature type="active site" description="Proton donor" evidence="15">
    <location>
        <position position="169"/>
    </location>
</feature>
<evidence type="ECO:0000256" key="3">
    <source>
        <dbReference type="ARBA" id="ARBA00018232"/>
    </source>
</evidence>
<dbReference type="SUPFAM" id="SSF51658">
    <property type="entry name" value="Xylose isomerase-like"/>
    <property type="match status" value="1"/>
</dbReference>
<comment type="caution">
    <text evidence="13">Lacks conserved residue(s) required for the propagation of feature annotation.</text>
</comment>
<evidence type="ECO:0000256" key="20">
    <source>
        <dbReference type="RuleBase" id="RU361175"/>
    </source>
</evidence>
<gene>
    <name evidence="13" type="primary">xylA</name>
    <name evidence="22" type="ORF">HDA37_004337</name>
</gene>
<keyword evidence="23" id="KW-1185">Reference proteome</keyword>
<dbReference type="NCBIfam" id="TIGR03356">
    <property type="entry name" value="BGL"/>
    <property type="match status" value="1"/>
</dbReference>
<comment type="catalytic activity">
    <reaction evidence="20">
        <text>Hydrolysis of terminal, non-reducing beta-D-glucosyl residues with release of beta-D-glucose.</text>
        <dbReference type="EC" id="3.2.1.21"/>
    </reaction>
</comment>
<dbReference type="InterPro" id="IPR017853">
    <property type="entry name" value="GH"/>
</dbReference>
<keyword evidence="9 13" id="KW-0413">Isomerase</keyword>
<dbReference type="Pfam" id="PF00232">
    <property type="entry name" value="Glyco_hydro_1"/>
    <property type="match status" value="1"/>
</dbReference>
<evidence type="ECO:0000256" key="11">
    <source>
        <dbReference type="ARBA" id="ARBA00023295"/>
    </source>
</evidence>
<evidence type="ECO:0000256" key="4">
    <source>
        <dbReference type="ARBA" id="ARBA00022490"/>
    </source>
</evidence>
<dbReference type="Gene3D" id="3.20.20.80">
    <property type="entry name" value="Glycosidases"/>
    <property type="match status" value="1"/>
</dbReference>
<evidence type="ECO:0000256" key="6">
    <source>
        <dbReference type="ARBA" id="ARBA00022723"/>
    </source>
</evidence>
<feature type="binding site" evidence="16">
    <location>
        <begin position="428"/>
        <end position="429"/>
    </location>
    <ligand>
        <name>substrate</name>
    </ligand>
</feature>
<proteinExistence type="inferred from homology"/>
<protein>
    <recommendedName>
        <fullName evidence="3 13">Xylose isomerase</fullName>
        <ecNumber evidence="13 14">5.3.1.5</ecNumber>
    </recommendedName>
</protein>
<feature type="binding site" evidence="16">
    <location>
        <position position="124"/>
    </location>
    <ligand>
        <name>substrate</name>
    </ligand>
</feature>
<evidence type="ECO:0000256" key="14">
    <source>
        <dbReference type="NCBIfam" id="TIGR02631"/>
    </source>
</evidence>
<sequence>MTTYLPEGLVLGAATAAYQIEGAVAEGGRTPSIWDTFAHTPGRTADGETGDVAADHYHRVHEDVALMRELGLQSYRFSVSWNRVTPQVGPDGLGPVSAQGLAFYSELVDALRAAGIAPVLTLYHWDLPQALEDAGGWAARATAYRFAEYAAVVAAALGDRVELFTTLNEPWCSAFLGYAAGVHAPGRTEPAAALAAVHHLNLAHGLATTAIRELLPGARIAVSLNLAWVLPQTGSDADRDAARRVDGLQNRLFTGPMLDGGYPADVLADTAGVTDWSFVLPGDERLVHAPPDVLGVNYYTPTVVRHWTRERPKETADGHGDGAATPWVACEDVEFPRPAGPLTDMGWGVDARGLGALLRRLAAEHPGLDLVVTENGAAYPDVPAADGAVQDHDRVAYLHDHLAETARAAADGLPVRGYYVWSLLDNFEWARGYAMRFGIVAVDPVTHARTPKLSARFYAGVLSAGSLPDRPAPPSQESQPMSVPAPTPADRFSFGLWTVGWTAADPFGSPTRPELDVVEAVEELAARGAWGLTFHDDDLFGFAPDPAHRDRQIARLRKACEATGMTVPMITTNLFSHPVFKDGGFTSNDRTVRRLALRKVLHNVELAAELGARTFVLWGGREGSEFDSAKDVRAALDRYREAMDLLCGHVLEQGYDIRFAIEPKPNEPRGDILLPTVGHALAFVERLAHPELVGVNPEVGHEQMAGLNMTHGVAQALWAGKLFHIDLNGQRGIKYDQDLVFGHGDLLNAFSLVDLLETAGYDGPRHFDYKPARTEDRRGVWDSAAANMRTYLLLRERAAAFRADPEVVAALAEAGVPALSEPTLGAGETAADLFADPALDTVDPDALGRRGYGFVRLHQLALEHLAGAR</sequence>
<keyword evidence="5 13" id="KW-0859">Xylose metabolism</keyword>
<evidence type="ECO:0000256" key="2">
    <source>
        <dbReference type="ARBA" id="ARBA00010838"/>
    </source>
</evidence>
<evidence type="ECO:0000256" key="15">
    <source>
        <dbReference type="PIRSR" id="PIRSR617736-1"/>
    </source>
</evidence>
<comment type="cofactor">
    <cofactor evidence="13">
        <name>Mg(2+)</name>
        <dbReference type="ChEBI" id="CHEBI:18420"/>
    </cofactor>
    <text evidence="13">Binds 2 magnesium ions per subunit.</text>
</comment>
<keyword evidence="12" id="KW-0624">Polysaccharide degradation</keyword>
<dbReference type="SUPFAM" id="SSF51445">
    <property type="entry name" value="(Trans)glycosidases"/>
    <property type="match status" value="1"/>
</dbReference>
<dbReference type="Proteomes" id="UP000549695">
    <property type="component" value="Unassembled WGS sequence"/>
</dbReference>
<dbReference type="AlphaFoldDB" id="A0A852WFB0"/>
<feature type="active site" description="Nucleophile" evidence="15 17">
    <location>
        <position position="374"/>
    </location>
</feature>
<evidence type="ECO:0000256" key="17">
    <source>
        <dbReference type="PROSITE-ProRule" id="PRU10055"/>
    </source>
</evidence>
<evidence type="ECO:0000256" key="8">
    <source>
        <dbReference type="ARBA" id="ARBA00023001"/>
    </source>
</evidence>
<feature type="active site" evidence="13">
    <location>
        <position position="535"/>
    </location>
</feature>
<keyword evidence="8" id="KW-0136">Cellulose degradation</keyword>
<organism evidence="22 23">
    <name type="scientific">Pseudonocardia alni</name>
    <name type="common">Amycolata alni</name>
    <dbReference type="NCBI Taxonomy" id="33907"/>
    <lineage>
        <taxon>Bacteria</taxon>
        <taxon>Bacillati</taxon>
        <taxon>Actinomycetota</taxon>
        <taxon>Actinomycetes</taxon>
        <taxon>Pseudonocardiales</taxon>
        <taxon>Pseudonocardiaceae</taxon>
        <taxon>Pseudonocardia</taxon>
    </lineage>
</organism>
<evidence type="ECO:0000256" key="10">
    <source>
        <dbReference type="ARBA" id="ARBA00023277"/>
    </source>
</evidence>
<keyword evidence="10 13" id="KW-0119">Carbohydrate metabolism</keyword>
<dbReference type="InterPro" id="IPR001360">
    <property type="entry name" value="Glyco_hydro_1"/>
</dbReference>
<dbReference type="PROSITE" id="PS51415">
    <property type="entry name" value="XYLOSE_ISOMERASE"/>
    <property type="match status" value="1"/>
</dbReference>